<evidence type="ECO:0000256" key="1">
    <source>
        <dbReference type="SAM" id="MobiDB-lite"/>
    </source>
</evidence>
<name>A0AA91Q4C3_CLALS</name>
<feature type="region of interest" description="Disordered" evidence="1">
    <location>
        <begin position="390"/>
        <end position="412"/>
    </location>
</feature>
<organism evidence="3 4">
    <name type="scientific">Clavispora lusitaniae</name>
    <name type="common">Candida lusitaniae</name>
    <dbReference type="NCBI Taxonomy" id="36911"/>
    <lineage>
        <taxon>Eukaryota</taxon>
        <taxon>Fungi</taxon>
        <taxon>Dikarya</taxon>
        <taxon>Ascomycota</taxon>
        <taxon>Saccharomycotina</taxon>
        <taxon>Pichiomycetes</taxon>
        <taxon>Metschnikowiaceae</taxon>
        <taxon>Clavispora</taxon>
    </lineage>
</organism>
<comment type="caution">
    <text evidence="3">The sequence shown here is derived from an EMBL/GenBank/DDBJ whole genome shotgun (WGS) entry which is preliminary data.</text>
</comment>
<dbReference type="AlphaFoldDB" id="A0AA91Q4C3"/>
<protein>
    <recommendedName>
        <fullName evidence="2">UBX domain-containing protein</fullName>
    </recommendedName>
</protein>
<proteinExistence type="predicted"/>
<dbReference type="PANTHER" id="PTHR23322:SF1">
    <property type="entry name" value="FAS-ASSOCIATED FACTOR 2"/>
    <property type="match status" value="1"/>
</dbReference>
<dbReference type="Proteomes" id="UP000195602">
    <property type="component" value="Unassembled WGS sequence"/>
</dbReference>
<accession>A0AA91Q4C3</accession>
<dbReference type="CDD" id="cd01767">
    <property type="entry name" value="UBX"/>
    <property type="match status" value="1"/>
</dbReference>
<dbReference type="KEGG" id="clus:A9F13_01g03905"/>
<reference evidence="3 4" key="1">
    <citation type="submission" date="2017-04" db="EMBL/GenBank/DDBJ databases">
        <title>Draft genome of the yeast Clavispora lusitaniae type strain CBS 6936.</title>
        <authorList>
            <person name="Durrens P."/>
            <person name="Klopp C."/>
            <person name="Biteau N."/>
            <person name="Fitton-Ouhabi V."/>
            <person name="Dementhon K."/>
            <person name="Accoceberry I."/>
            <person name="Sherman D.J."/>
            <person name="Noel T."/>
        </authorList>
    </citation>
    <scope>NUCLEOTIDE SEQUENCE [LARGE SCALE GENOMIC DNA]</scope>
    <source>
        <strain evidence="3 4">CBS 6936</strain>
    </source>
</reference>
<evidence type="ECO:0000313" key="4">
    <source>
        <dbReference type="Proteomes" id="UP000195602"/>
    </source>
</evidence>
<evidence type="ECO:0000313" key="3">
    <source>
        <dbReference type="EMBL" id="OVF10949.1"/>
    </source>
</evidence>
<dbReference type="Gene3D" id="3.10.20.90">
    <property type="entry name" value="Phosphatidylinositol 3-kinase Catalytic Subunit, Chain A, domain 1"/>
    <property type="match status" value="1"/>
</dbReference>
<dbReference type="GO" id="GO:0043130">
    <property type="term" value="F:ubiquitin binding"/>
    <property type="evidence" value="ECO:0007669"/>
    <property type="project" value="TreeGrafter"/>
</dbReference>
<dbReference type="InterPro" id="IPR001012">
    <property type="entry name" value="UBX_dom"/>
</dbReference>
<dbReference type="PANTHER" id="PTHR23322">
    <property type="entry name" value="FAS-ASSOCIATED PROTEIN"/>
    <property type="match status" value="1"/>
</dbReference>
<feature type="region of interest" description="Disordered" evidence="1">
    <location>
        <begin position="123"/>
        <end position="144"/>
    </location>
</feature>
<dbReference type="InterPro" id="IPR050730">
    <property type="entry name" value="UBX_domain-protein"/>
</dbReference>
<dbReference type="InterPro" id="IPR029071">
    <property type="entry name" value="Ubiquitin-like_domsf"/>
</dbReference>
<evidence type="ECO:0000259" key="2">
    <source>
        <dbReference type="PROSITE" id="PS50033"/>
    </source>
</evidence>
<dbReference type="Pfam" id="PF14555">
    <property type="entry name" value="UBA_4"/>
    <property type="match status" value="1"/>
</dbReference>
<sequence length="535" mass="60833">MPTTPDLENVLGEFVTVTGISLDDPENVEKARALISRHGSNLNNAVLDYFENGLNHVPSEPISESVASTGAERFESSVVHRNLQDEFDLTSFLPQLPKAPRITNNWQFELGIHVSMKAKEAAEKNAEEKEISEKGSEDSSSSEERAPQKRMSFLWLVVLFASKSLSFLYSLVRYLLGLTSPSLSHKLKSSKFNYDDYEEGYTFAHDLAQFESGSKYSISTSNYNMCYEAAQKDYEFMLIVLVDNSTVGFVGDLLQSEDFFALFNKDTGTYKDSKLFFGNVDKDPEAFEVSSAFRRRNTPFVALVGNVSNNPAVMSSMSIIYKSSPRYVVSNNAEGANLSTLSALARHLRRNMSNYNPQLVTKRYDKQEMEFSRMLKEQQDEAYLESLQQDKIKKQEKESQSQEQERKATRHRNRIAFLRHIKESDFFQSRVENSTAADVVRVSIKLPDGKRLIQKFPKSSAVHEVYLFVEMHLVELDENLEGSVMGVEDYIKEYDFNFELYKPLPKTVLPSTSQSIEEFGALKSGDSILVEYLDD</sequence>
<dbReference type="GO" id="GO:0005783">
    <property type="term" value="C:endoplasmic reticulum"/>
    <property type="evidence" value="ECO:0007669"/>
    <property type="project" value="TreeGrafter"/>
</dbReference>
<gene>
    <name evidence="3" type="ORF">A9F13_01g03905</name>
</gene>
<dbReference type="Pfam" id="PF00789">
    <property type="entry name" value="UBX"/>
    <property type="match status" value="1"/>
</dbReference>
<dbReference type="GO" id="GO:0036503">
    <property type="term" value="P:ERAD pathway"/>
    <property type="evidence" value="ECO:0007669"/>
    <property type="project" value="TreeGrafter"/>
</dbReference>
<feature type="domain" description="UBX" evidence="2">
    <location>
        <begin position="435"/>
        <end position="529"/>
    </location>
</feature>
<dbReference type="SUPFAM" id="SSF54236">
    <property type="entry name" value="Ubiquitin-like"/>
    <property type="match status" value="1"/>
</dbReference>
<dbReference type="EMBL" id="LYUB02000001">
    <property type="protein sequence ID" value="OVF10949.1"/>
    <property type="molecule type" value="Genomic_DNA"/>
</dbReference>
<feature type="compositionally biased region" description="Basic and acidic residues" evidence="1">
    <location>
        <begin position="390"/>
        <end position="407"/>
    </location>
</feature>
<dbReference type="PROSITE" id="PS50033">
    <property type="entry name" value="UBX"/>
    <property type="match status" value="1"/>
</dbReference>